<gene>
    <name evidence="5" type="ORF">QYE76_050844</name>
</gene>
<dbReference type="EMBL" id="JAUUTY010000003">
    <property type="protein sequence ID" value="KAK1662685.1"/>
    <property type="molecule type" value="Genomic_DNA"/>
</dbReference>
<dbReference type="InterPro" id="IPR044658">
    <property type="entry name" value="bHLH92/bHLH041-like"/>
</dbReference>
<dbReference type="Gene3D" id="4.10.280.10">
    <property type="entry name" value="Helix-loop-helix DNA-binding domain"/>
    <property type="match status" value="1"/>
</dbReference>
<dbReference type="GO" id="GO:0046983">
    <property type="term" value="F:protein dimerization activity"/>
    <property type="evidence" value="ECO:0007669"/>
    <property type="project" value="InterPro"/>
</dbReference>
<evidence type="ECO:0000313" key="5">
    <source>
        <dbReference type="EMBL" id="KAK1662685.1"/>
    </source>
</evidence>
<evidence type="ECO:0000256" key="1">
    <source>
        <dbReference type="ARBA" id="ARBA00005510"/>
    </source>
</evidence>
<dbReference type="PANTHER" id="PTHR46665:SF2">
    <property type="entry name" value="BHLH TRANSCRIPTION FACTOR"/>
    <property type="match status" value="1"/>
</dbReference>
<dbReference type="Proteomes" id="UP001231189">
    <property type="component" value="Unassembled WGS sequence"/>
</dbReference>
<dbReference type="AlphaFoldDB" id="A0AAD8SS44"/>
<evidence type="ECO:0000256" key="2">
    <source>
        <dbReference type="ARBA" id="ARBA00023015"/>
    </source>
</evidence>
<accession>A0AAD8SS44</accession>
<dbReference type="CDD" id="cd11393">
    <property type="entry name" value="bHLH_AtbHLH_like"/>
    <property type="match status" value="1"/>
</dbReference>
<comment type="similarity">
    <text evidence="1">Belongs to the bHLH protein family.</text>
</comment>
<evidence type="ECO:0000256" key="3">
    <source>
        <dbReference type="ARBA" id="ARBA00023163"/>
    </source>
</evidence>
<keyword evidence="2" id="KW-0805">Transcription regulation</keyword>
<evidence type="ECO:0000313" key="6">
    <source>
        <dbReference type="Proteomes" id="UP001231189"/>
    </source>
</evidence>
<dbReference type="SMART" id="SM00353">
    <property type="entry name" value="HLH"/>
    <property type="match status" value="1"/>
</dbReference>
<dbReference type="Pfam" id="PF23132">
    <property type="entry name" value="DUF7049"/>
    <property type="match status" value="1"/>
</dbReference>
<dbReference type="SUPFAM" id="SSF47459">
    <property type="entry name" value="HLH, helix-loop-helix DNA-binding domain"/>
    <property type="match status" value="1"/>
</dbReference>
<dbReference type="InterPro" id="IPR045239">
    <property type="entry name" value="bHLH95_bHLH"/>
</dbReference>
<protein>
    <recommendedName>
        <fullName evidence="4">BHLH domain-containing protein</fullName>
    </recommendedName>
</protein>
<proteinExistence type="inferred from homology"/>
<comment type="caution">
    <text evidence="5">The sequence shown here is derived from an EMBL/GenBank/DDBJ whole genome shotgun (WGS) entry which is preliminary data.</text>
</comment>
<feature type="domain" description="BHLH" evidence="4">
    <location>
        <begin position="229"/>
        <end position="278"/>
    </location>
</feature>
<reference evidence="5" key="1">
    <citation type="submission" date="2023-07" db="EMBL/GenBank/DDBJ databases">
        <title>A chromosome-level genome assembly of Lolium multiflorum.</title>
        <authorList>
            <person name="Chen Y."/>
            <person name="Copetti D."/>
            <person name="Kolliker R."/>
            <person name="Studer B."/>
        </authorList>
    </citation>
    <scope>NUCLEOTIDE SEQUENCE</scope>
    <source>
        <strain evidence="5">02402/16</strain>
        <tissue evidence="5">Leaf</tissue>
    </source>
</reference>
<keyword evidence="3" id="KW-0804">Transcription</keyword>
<organism evidence="5 6">
    <name type="scientific">Lolium multiflorum</name>
    <name type="common">Italian ryegrass</name>
    <name type="synonym">Lolium perenne subsp. multiflorum</name>
    <dbReference type="NCBI Taxonomy" id="4521"/>
    <lineage>
        <taxon>Eukaryota</taxon>
        <taxon>Viridiplantae</taxon>
        <taxon>Streptophyta</taxon>
        <taxon>Embryophyta</taxon>
        <taxon>Tracheophyta</taxon>
        <taxon>Spermatophyta</taxon>
        <taxon>Magnoliopsida</taxon>
        <taxon>Liliopsida</taxon>
        <taxon>Poales</taxon>
        <taxon>Poaceae</taxon>
        <taxon>BOP clade</taxon>
        <taxon>Pooideae</taxon>
        <taxon>Poodae</taxon>
        <taxon>Poeae</taxon>
        <taxon>Poeae Chloroplast Group 2 (Poeae type)</taxon>
        <taxon>Loliodinae</taxon>
        <taxon>Loliinae</taxon>
        <taxon>Lolium</taxon>
    </lineage>
</organism>
<dbReference type="InterPro" id="IPR011598">
    <property type="entry name" value="bHLH_dom"/>
</dbReference>
<dbReference type="InterPro" id="IPR036638">
    <property type="entry name" value="HLH_DNA-bd_sf"/>
</dbReference>
<evidence type="ECO:0000259" key="4">
    <source>
        <dbReference type="PROSITE" id="PS50888"/>
    </source>
</evidence>
<dbReference type="InterPro" id="IPR055477">
    <property type="entry name" value="DUF7049"/>
</dbReference>
<keyword evidence="6" id="KW-1185">Reference proteome</keyword>
<dbReference type="PROSITE" id="PS50888">
    <property type="entry name" value="BHLH"/>
    <property type="match status" value="1"/>
</dbReference>
<dbReference type="Pfam" id="PF00010">
    <property type="entry name" value="HLH"/>
    <property type="match status" value="1"/>
</dbReference>
<name>A0AAD8SS44_LOLMU</name>
<dbReference type="PANTHER" id="PTHR46665">
    <property type="entry name" value="TRANSCRIPTION FACTOR BHLH041-RELATED-RELATED"/>
    <property type="match status" value="1"/>
</dbReference>
<sequence>MDSSSWFHGDAANSGGVGGNIGYMCGYAASYAPSASQYREEEQLHEMLLNSQIQQHLDQIRMEMNLDDVEAATYGGAAHSGDISTVMDDFDFLSSHHAAAACSFPSSSASTSFRSASLSCSPEISCRAPDVLSAPQISLQFPKVCSFVAPAGVVPSGMSTRASAFRRYEQHLSPRRRLTKPACGQRMFKTAMSALEKMHTAMKYSQKQQNQQYYCQQQQEQMLAAESSGNQLQHMISERKRREKLNDSFHALKTVLPPGSKKDKTSILIIAREYLTSLKSKVSELEEKNQALQALLAQRVTSGASADEDKTEAGEHVEIQITTAEGDQSGEICTVKIGMRPAHSNTTDTVLRTLQCLKEQMGEDVSLMSMRTDDGPHRAILTLHLKLASGAKWEEETVREVVTKALTGTLAP</sequence>